<gene>
    <name evidence="1" type="ORF">AS030_02575</name>
</gene>
<organism evidence="1 2">
    <name type="scientific">Fictibacillus enclensis</name>
    <dbReference type="NCBI Taxonomy" id="1017270"/>
    <lineage>
        <taxon>Bacteria</taxon>
        <taxon>Bacillati</taxon>
        <taxon>Bacillota</taxon>
        <taxon>Bacilli</taxon>
        <taxon>Bacillales</taxon>
        <taxon>Fictibacillaceae</taxon>
        <taxon>Fictibacillus</taxon>
    </lineage>
</organism>
<dbReference type="Proteomes" id="UP000054099">
    <property type="component" value="Unassembled WGS sequence"/>
</dbReference>
<sequence length="129" mass="15307">MNLYLLSSTIYINKIEAITETERNSASQKWSAYADTVRFGYELKLLLETPYVHSHCFLFQSGEEVKQEYKRNYLEEVTISMYVLKRVFDRCTLSQAIAWLVPFRLARPFLMMMYNFSCFSSISDDIPFY</sequence>
<proteinExistence type="predicted"/>
<dbReference type="RefSeq" id="WP_061968047.1">
    <property type="nucleotide sequence ID" value="NZ_FMAV01000001.1"/>
</dbReference>
<accession>A0A0V8JC80</accession>
<comment type="caution">
    <text evidence="1">The sequence shown here is derived from an EMBL/GenBank/DDBJ whole genome shotgun (WGS) entry which is preliminary data.</text>
</comment>
<reference evidence="1 2" key="1">
    <citation type="journal article" date="2014" name="Antonie Van Leeuwenhoek">
        <title>Fictibacillus enclensis sp. nov., isolated from marine sediment.</title>
        <authorList>
            <person name="Dastager S.G."/>
            <person name="Mawlankar R."/>
            <person name="Srinivasan K."/>
            <person name="Tang S.K."/>
            <person name="Lee J.C."/>
            <person name="Ramana V.V."/>
            <person name="Shouche Y.S."/>
        </authorList>
    </citation>
    <scope>NUCLEOTIDE SEQUENCE [LARGE SCALE GENOMIC DNA]</scope>
    <source>
        <strain evidence="1 2">NIO-1003</strain>
    </source>
</reference>
<dbReference type="AlphaFoldDB" id="A0A0V8JC80"/>
<protein>
    <submittedName>
        <fullName evidence="1">Uncharacterized protein</fullName>
    </submittedName>
</protein>
<dbReference type="EMBL" id="LNQN01000001">
    <property type="protein sequence ID" value="KSU84456.1"/>
    <property type="molecule type" value="Genomic_DNA"/>
</dbReference>
<evidence type="ECO:0000313" key="2">
    <source>
        <dbReference type="Proteomes" id="UP000054099"/>
    </source>
</evidence>
<evidence type="ECO:0000313" key="1">
    <source>
        <dbReference type="EMBL" id="KSU84456.1"/>
    </source>
</evidence>
<name>A0A0V8JC80_9BACL</name>
<keyword evidence="2" id="KW-1185">Reference proteome</keyword>